<dbReference type="InterPro" id="IPR021115">
    <property type="entry name" value="Pyridoxal-P_BS"/>
</dbReference>
<comment type="subunit">
    <text evidence="3">Homodimer.</text>
</comment>
<evidence type="ECO:0000256" key="3">
    <source>
        <dbReference type="ARBA" id="ARBA00011738"/>
    </source>
</evidence>
<dbReference type="SUPFAM" id="SSF53383">
    <property type="entry name" value="PLP-dependent transferases"/>
    <property type="match status" value="1"/>
</dbReference>
<evidence type="ECO:0000256" key="4">
    <source>
        <dbReference type="ARBA" id="ARBA00012320"/>
    </source>
</evidence>
<keyword evidence="7 10" id="KW-0663">Pyridoxal phosphate</keyword>
<dbReference type="OrthoDB" id="639767at2759"/>
<feature type="region of interest" description="Disordered" evidence="11">
    <location>
        <begin position="720"/>
        <end position="754"/>
    </location>
</feature>
<evidence type="ECO:0000256" key="10">
    <source>
        <dbReference type="PIRSR" id="PIRSR602129-50"/>
    </source>
</evidence>
<dbReference type="GO" id="GO:0030170">
    <property type="term" value="F:pyridoxal phosphate binding"/>
    <property type="evidence" value="ECO:0007669"/>
    <property type="project" value="InterPro"/>
</dbReference>
<protein>
    <recommendedName>
        <fullName evidence="9">Histidine decarboxylase</fullName>
        <ecNumber evidence="4">4.1.1.22</ecNumber>
    </recommendedName>
</protein>
<dbReference type="Gene3D" id="3.40.640.10">
    <property type="entry name" value="Type I PLP-dependent aspartate aminotransferase-like (Major domain)"/>
    <property type="match status" value="1"/>
</dbReference>
<dbReference type="InterPro" id="IPR015424">
    <property type="entry name" value="PyrdxlP-dep_Trfase"/>
</dbReference>
<gene>
    <name evidence="13" type="primary">LOC106057991</name>
</gene>
<sequence>MADVNGSICPPGGMTIEEYRKRAKETVDYIVDYLHNIRQRRVFPDVKPGYMQALVPDSAPEQPDTWEDIFADVERVIMPGITHWQSPYMHAYFPALNSYPSLLGDMLANAISSLGFTWASSPACTELETIVMDWLGKMIGLPSCFLHGNKNSKSMGGGCIQTTASDCTFVTLLAARTEAIQRYKVTKPDLDDAEINGLLIGYCSDQAHSSVEKAGLIGLVKMRFLFSDDNLSLRGDVLQEAVKLDREKGLIPFYVCATLGTTGACAFDNLREIGLVCEAERLWLHVDAAYAGSAFICPEYRSWMAGIEFVNSFAFNPSKWLMVHFDCSAMWVKDARALHRTFNVEPLYLQHENSGAAIDYMHWQIALSRRFRSLKLWFVLRCFGVEGLQAHIRKGVILASKFENLVRSDGRFEVAAKRHLGMVVFRLVGANELTEDLLKRLNKQGNVHMVPASLKGKYVIRFTVTSQFTTAEDIERDWKIITDMANIVLTEAVSHSEESIAENDEEYEESDEYENDANQHKEEKREAGIHQDGILMNGTKKIPVYYPLTIPKSSSGKRREYGISLLLSNVPMSPKVVNGSFAALFDGSSADLNQLARQLTVGGEFIRLSPRKRGRLGDCDKQMSLDYSVLSNRKDNPFRMKMMGSLDSKIDDILNYGSKATQTEMEQKKYNGAIWQEDETTEKADKLKGGASGETKKEDCAIEQEHWDTGHSILEAHSKATMKSQSNDQPKEKSQATPTKKGKSGKQKDGQPNRSIMELSKAVCSKVKDVFLNLPGDSSPNSVRTTQNSPDPVALDGEKIVCKNCGHIMNL</sequence>
<evidence type="ECO:0000256" key="1">
    <source>
        <dbReference type="ARBA" id="ARBA00001933"/>
    </source>
</evidence>
<evidence type="ECO:0000256" key="8">
    <source>
        <dbReference type="ARBA" id="ARBA00023239"/>
    </source>
</evidence>
<dbReference type="RefSeq" id="XP_055873514.1">
    <property type="nucleotide sequence ID" value="XM_056017539.1"/>
</dbReference>
<feature type="region of interest" description="Disordered" evidence="11">
    <location>
        <begin position="495"/>
        <end position="532"/>
    </location>
</feature>
<dbReference type="Gene3D" id="3.90.1150.10">
    <property type="entry name" value="Aspartate Aminotransferase, domain 1"/>
    <property type="match status" value="1"/>
</dbReference>
<dbReference type="CDD" id="cd06450">
    <property type="entry name" value="DOPA_deC_like"/>
    <property type="match status" value="1"/>
</dbReference>
<dbReference type="PANTHER" id="PTHR11999:SF68">
    <property type="entry name" value="HISTIDINE DECARBOXYLASE"/>
    <property type="match status" value="1"/>
</dbReference>
<dbReference type="InterPro" id="IPR002129">
    <property type="entry name" value="PyrdxlP-dep_de-COase"/>
</dbReference>
<dbReference type="GO" id="GO:0004398">
    <property type="term" value="F:histidine decarboxylase activity"/>
    <property type="evidence" value="ECO:0007669"/>
    <property type="project" value="UniProtKB-EC"/>
</dbReference>
<dbReference type="InterPro" id="IPR015421">
    <property type="entry name" value="PyrdxlP-dep_Trfase_major"/>
</dbReference>
<dbReference type="FunFam" id="3.40.640.10:FF:000025">
    <property type="entry name" value="Histidine decarboxylase"/>
    <property type="match status" value="1"/>
</dbReference>
<dbReference type="Proteomes" id="UP001165740">
    <property type="component" value="Chromosome 18"/>
</dbReference>
<dbReference type="InterPro" id="IPR010977">
    <property type="entry name" value="Aromatic_deC"/>
</dbReference>
<dbReference type="Gene3D" id="1.20.1340.10">
    <property type="entry name" value="dopa decarboxylase, N-terminal domain"/>
    <property type="match status" value="1"/>
</dbReference>
<dbReference type="FunFam" id="1.20.1340.10:FF:000001">
    <property type="entry name" value="Histidine decarboxylase"/>
    <property type="match status" value="1"/>
</dbReference>
<comment type="cofactor">
    <cofactor evidence="1 10">
        <name>pyridoxal 5'-phosphate</name>
        <dbReference type="ChEBI" id="CHEBI:597326"/>
    </cofactor>
</comment>
<keyword evidence="5" id="KW-0127">Catecholamine biosynthesis</keyword>
<keyword evidence="6" id="KW-0210">Decarboxylase</keyword>
<feature type="modified residue" description="N6-(pyridoxal phosphate)lysine" evidence="10">
    <location>
        <position position="319"/>
    </location>
</feature>
<dbReference type="GeneID" id="106057991"/>
<accession>A0A9W2ZF19</accession>
<evidence type="ECO:0000313" key="13">
    <source>
        <dbReference type="RefSeq" id="XP_055873514.1"/>
    </source>
</evidence>
<organism evidence="12 13">
    <name type="scientific">Biomphalaria glabrata</name>
    <name type="common">Bloodfluke planorb</name>
    <name type="synonym">Freshwater snail</name>
    <dbReference type="NCBI Taxonomy" id="6526"/>
    <lineage>
        <taxon>Eukaryota</taxon>
        <taxon>Metazoa</taxon>
        <taxon>Spiralia</taxon>
        <taxon>Lophotrochozoa</taxon>
        <taxon>Mollusca</taxon>
        <taxon>Gastropoda</taxon>
        <taxon>Heterobranchia</taxon>
        <taxon>Euthyneura</taxon>
        <taxon>Panpulmonata</taxon>
        <taxon>Hygrophila</taxon>
        <taxon>Lymnaeoidea</taxon>
        <taxon>Planorbidae</taxon>
        <taxon>Biomphalaria</taxon>
    </lineage>
</organism>
<keyword evidence="12" id="KW-1185">Reference proteome</keyword>
<comment type="similarity">
    <text evidence="2">Belongs to the group II decarboxylase family.</text>
</comment>
<keyword evidence="8" id="KW-0456">Lyase</keyword>
<evidence type="ECO:0000256" key="6">
    <source>
        <dbReference type="ARBA" id="ARBA00022793"/>
    </source>
</evidence>
<evidence type="ECO:0000256" key="2">
    <source>
        <dbReference type="ARBA" id="ARBA00009533"/>
    </source>
</evidence>
<dbReference type="PRINTS" id="PR00800">
    <property type="entry name" value="YHDCRBOXLASE"/>
</dbReference>
<name>A0A9W2ZF19_BIOGL</name>
<evidence type="ECO:0000256" key="11">
    <source>
        <dbReference type="SAM" id="MobiDB-lite"/>
    </source>
</evidence>
<feature type="compositionally biased region" description="Basic and acidic residues" evidence="11">
    <location>
        <begin position="517"/>
        <end position="529"/>
    </location>
</feature>
<proteinExistence type="inferred from homology"/>
<dbReference type="AlphaFoldDB" id="A0A9W2ZF19"/>
<dbReference type="PROSITE" id="PS00392">
    <property type="entry name" value="DDC_GAD_HDC_YDC"/>
    <property type="match status" value="1"/>
</dbReference>
<dbReference type="GO" id="GO:0006548">
    <property type="term" value="P:L-histidine catabolic process"/>
    <property type="evidence" value="ECO:0007669"/>
    <property type="project" value="TreeGrafter"/>
</dbReference>
<dbReference type="InterPro" id="IPR015422">
    <property type="entry name" value="PyrdxlP-dep_Trfase_small"/>
</dbReference>
<dbReference type="OMA" id="QHENSGA"/>
<dbReference type="EC" id="4.1.1.22" evidence="4"/>
<reference evidence="13" key="1">
    <citation type="submission" date="2025-08" db="UniProtKB">
        <authorList>
            <consortium name="RefSeq"/>
        </authorList>
    </citation>
    <scope>IDENTIFICATION</scope>
</reference>
<dbReference type="PANTHER" id="PTHR11999">
    <property type="entry name" value="GROUP II PYRIDOXAL-5-PHOSPHATE DECARBOXYLASE"/>
    <property type="match status" value="1"/>
</dbReference>
<dbReference type="FunFam" id="3.90.1150.10:FF:000018">
    <property type="entry name" value="Histidine decarboxylase"/>
    <property type="match status" value="1"/>
</dbReference>
<evidence type="ECO:0000256" key="7">
    <source>
        <dbReference type="ARBA" id="ARBA00022898"/>
    </source>
</evidence>
<dbReference type="Pfam" id="PF00282">
    <property type="entry name" value="Pyridoxal_deC"/>
    <property type="match status" value="1"/>
</dbReference>
<dbReference type="GO" id="GO:0001694">
    <property type="term" value="P:histamine biosynthetic process"/>
    <property type="evidence" value="ECO:0007669"/>
    <property type="project" value="TreeGrafter"/>
</dbReference>
<dbReference type="GO" id="GO:0042423">
    <property type="term" value="P:catecholamine biosynthetic process"/>
    <property type="evidence" value="ECO:0007669"/>
    <property type="project" value="UniProtKB-KW"/>
</dbReference>
<dbReference type="GO" id="GO:0005737">
    <property type="term" value="C:cytoplasm"/>
    <property type="evidence" value="ECO:0007669"/>
    <property type="project" value="TreeGrafter"/>
</dbReference>
<evidence type="ECO:0000256" key="5">
    <source>
        <dbReference type="ARBA" id="ARBA00022584"/>
    </source>
</evidence>
<evidence type="ECO:0000313" key="12">
    <source>
        <dbReference type="Proteomes" id="UP001165740"/>
    </source>
</evidence>
<feature type="compositionally biased region" description="Acidic residues" evidence="11">
    <location>
        <begin position="499"/>
        <end position="515"/>
    </location>
</feature>
<evidence type="ECO:0000256" key="9">
    <source>
        <dbReference type="ARBA" id="ARBA00039946"/>
    </source>
</evidence>